<comment type="caution">
    <text evidence="2">The sequence shown here is derived from an EMBL/GenBank/DDBJ whole genome shotgun (WGS) entry which is preliminary data.</text>
</comment>
<reference evidence="2 3" key="1">
    <citation type="submission" date="2017-12" db="EMBL/GenBank/DDBJ databases">
        <title>Comparative genomics of Botrytis spp.</title>
        <authorList>
            <person name="Valero-Jimenez C.A."/>
            <person name="Tapia P."/>
            <person name="Veloso J."/>
            <person name="Silva-Moreno E."/>
            <person name="Staats M."/>
            <person name="Valdes J.H."/>
            <person name="Van Kan J.A.L."/>
        </authorList>
    </citation>
    <scope>NUCLEOTIDE SEQUENCE [LARGE SCALE GENOMIC DNA]</scope>
    <source>
        <strain evidence="2 3">Bh0001</strain>
    </source>
</reference>
<proteinExistence type="predicted"/>
<dbReference type="Proteomes" id="UP000297814">
    <property type="component" value="Unassembled WGS sequence"/>
</dbReference>
<feature type="compositionally biased region" description="Polar residues" evidence="1">
    <location>
        <begin position="1"/>
        <end position="14"/>
    </location>
</feature>
<evidence type="ECO:0000256" key="1">
    <source>
        <dbReference type="SAM" id="MobiDB-lite"/>
    </source>
</evidence>
<gene>
    <name evidence="2" type="ORF">BHYA_0038g00170</name>
</gene>
<feature type="region of interest" description="Disordered" evidence="1">
    <location>
        <begin position="1"/>
        <end position="25"/>
    </location>
</feature>
<organism evidence="2 3">
    <name type="scientific">Botrytis hyacinthi</name>
    <dbReference type="NCBI Taxonomy" id="278943"/>
    <lineage>
        <taxon>Eukaryota</taxon>
        <taxon>Fungi</taxon>
        <taxon>Dikarya</taxon>
        <taxon>Ascomycota</taxon>
        <taxon>Pezizomycotina</taxon>
        <taxon>Leotiomycetes</taxon>
        <taxon>Helotiales</taxon>
        <taxon>Sclerotiniaceae</taxon>
        <taxon>Botrytis</taxon>
    </lineage>
</organism>
<evidence type="ECO:0000313" key="2">
    <source>
        <dbReference type="EMBL" id="TGO40343.1"/>
    </source>
</evidence>
<name>A0A4Z1H4Z7_9HELO</name>
<evidence type="ECO:0000313" key="3">
    <source>
        <dbReference type="Proteomes" id="UP000297814"/>
    </source>
</evidence>
<keyword evidence="3" id="KW-1185">Reference proteome</keyword>
<dbReference type="EMBL" id="PQXK01000038">
    <property type="protein sequence ID" value="TGO40343.1"/>
    <property type="molecule type" value="Genomic_DNA"/>
</dbReference>
<dbReference type="AlphaFoldDB" id="A0A4Z1H4Z7"/>
<accession>A0A4Z1H4Z7</accession>
<sequence length="99" mass="10910">MSDSDAPTNISTILDSEKPSIQDSTNISRGWTRQNLTKDPRPFIVTTFTNSQSVQKSQILYQKSCGAANWESTNTFPVSGLMNFALFLMSFVKNGVVNG</sequence>
<protein>
    <submittedName>
        <fullName evidence="2">Uncharacterized protein</fullName>
    </submittedName>
</protein>